<reference evidence="11 12" key="1">
    <citation type="submission" date="2013-12" db="EMBL/GenBank/DDBJ databases">
        <title>Draft genome of the parsitic nematode Ancylostoma duodenale.</title>
        <authorList>
            <person name="Mitreva M."/>
        </authorList>
    </citation>
    <scope>NUCLEOTIDE SEQUENCE [LARGE SCALE GENOMIC DNA]</scope>
    <source>
        <strain evidence="11 12">Zhejiang</strain>
    </source>
</reference>
<sequence length="383" mass="42245">MIEAIVQLKESFGLMWNRSKDNDKERREAEKLHETIDIANDSIPTINSGIPNAARGHCGKTFVILRHYINSINKNSEDEGFSWLVIADDDTLLSVPRLVQLLSCYGKDEKVILGERYGYGFSNSGRDGYDYPTGGSGIVFSLSAAKAIVSGCDCPAYDSPDDMIIDQYLMVEEDSLVDLKPTVPSHGSGTLKDTLLNLDHGIVDQGEGQNIGAVPSHLDVNSFCYGDLPFSLQRLMRRVRKIGCIVDAVQVKPTRRKLKCWVDGCICRGPNFESIGFRCTLPPRIESAVQWICICVDHVLRRGRSGEARKSVRVSAANLSFCPKEGVADAEMCCMTSCMRLWFRSLCPIIDLFCDVLHLFRARSASESPDSADSAGSAGWATN</sequence>
<protein>
    <recommendedName>
        <fullName evidence="10">Fringe-like glycosyltransferase domain-containing protein</fullName>
    </recommendedName>
</protein>
<dbReference type="InterPro" id="IPR003378">
    <property type="entry name" value="Fringe-like_glycosylTrfase"/>
</dbReference>
<dbReference type="GO" id="GO:0012505">
    <property type="term" value="C:endomembrane system"/>
    <property type="evidence" value="ECO:0007669"/>
    <property type="project" value="UniProtKB-SubCell"/>
</dbReference>
<feature type="domain" description="Fringe-like glycosyltransferase" evidence="10">
    <location>
        <begin position="37"/>
        <end position="166"/>
    </location>
</feature>
<dbReference type="GO" id="GO:0016757">
    <property type="term" value="F:glycosyltransferase activity"/>
    <property type="evidence" value="ECO:0007669"/>
    <property type="project" value="UniProtKB-KW"/>
</dbReference>
<gene>
    <name evidence="11" type="ORF">ANCDUO_02131</name>
</gene>
<dbReference type="Pfam" id="PF02434">
    <property type="entry name" value="Fringe"/>
    <property type="match status" value="1"/>
</dbReference>
<evidence type="ECO:0000313" key="12">
    <source>
        <dbReference type="Proteomes" id="UP000054047"/>
    </source>
</evidence>
<name>A0A0C2DCF9_9BILA</name>
<comment type="similarity">
    <text evidence="2">Belongs to the glycosyltransferase 31 family.</text>
</comment>
<dbReference type="AlphaFoldDB" id="A0A0C2DCF9"/>
<evidence type="ECO:0000313" key="11">
    <source>
        <dbReference type="EMBL" id="KIH67538.1"/>
    </source>
</evidence>
<evidence type="ECO:0000256" key="5">
    <source>
        <dbReference type="ARBA" id="ARBA00022692"/>
    </source>
</evidence>
<dbReference type="Gene3D" id="3.90.550.50">
    <property type="match status" value="1"/>
</dbReference>
<evidence type="ECO:0000259" key="10">
    <source>
        <dbReference type="Pfam" id="PF02434"/>
    </source>
</evidence>
<keyword evidence="4" id="KW-0808">Transferase</keyword>
<evidence type="ECO:0000256" key="1">
    <source>
        <dbReference type="ARBA" id="ARBA00004606"/>
    </source>
</evidence>
<evidence type="ECO:0000256" key="7">
    <source>
        <dbReference type="ARBA" id="ARBA00022989"/>
    </source>
</evidence>
<organism evidence="11 12">
    <name type="scientific">Ancylostoma duodenale</name>
    <dbReference type="NCBI Taxonomy" id="51022"/>
    <lineage>
        <taxon>Eukaryota</taxon>
        <taxon>Metazoa</taxon>
        <taxon>Ecdysozoa</taxon>
        <taxon>Nematoda</taxon>
        <taxon>Chromadorea</taxon>
        <taxon>Rhabditida</taxon>
        <taxon>Rhabditina</taxon>
        <taxon>Rhabditomorpha</taxon>
        <taxon>Strongyloidea</taxon>
        <taxon>Ancylostomatidae</taxon>
        <taxon>Ancylostomatinae</taxon>
        <taxon>Ancylostoma</taxon>
    </lineage>
</organism>
<evidence type="ECO:0000256" key="2">
    <source>
        <dbReference type="ARBA" id="ARBA00008661"/>
    </source>
</evidence>
<evidence type="ECO:0000256" key="4">
    <source>
        <dbReference type="ARBA" id="ARBA00022679"/>
    </source>
</evidence>
<keyword evidence="12" id="KW-1185">Reference proteome</keyword>
<comment type="subcellular location">
    <subcellularLocation>
        <location evidence="9">Endomembrane system</location>
        <topology evidence="9">Single-pass membrane protein</topology>
    </subcellularLocation>
    <subcellularLocation>
        <location evidence="1">Membrane</location>
        <topology evidence="1">Single-pass type II membrane protein</topology>
    </subcellularLocation>
</comment>
<proteinExistence type="inferred from homology"/>
<evidence type="ECO:0000256" key="3">
    <source>
        <dbReference type="ARBA" id="ARBA00022676"/>
    </source>
</evidence>
<accession>A0A0C2DCF9</accession>
<keyword evidence="5" id="KW-0812">Transmembrane</keyword>
<keyword evidence="3" id="KW-0328">Glycosyltransferase</keyword>
<dbReference type="OrthoDB" id="421979at2759"/>
<evidence type="ECO:0000256" key="6">
    <source>
        <dbReference type="ARBA" id="ARBA00022968"/>
    </source>
</evidence>
<dbReference type="EMBL" id="KN726659">
    <property type="protein sequence ID" value="KIH67538.1"/>
    <property type="molecule type" value="Genomic_DNA"/>
</dbReference>
<dbReference type="GO" id="GO:0016020">
    <property type="term" value="C:membrane"/>
    <property type="evidence" value="ECO:0007669"/>
    <property type="project" value="UniProtKB-SubCell"/>
</dbReference>
<keyword evidence="7" id="KW-1133">Transmembrane helix</keyword>
<evidence type="ECO:0000256" key="8">
    <source>
        <dbReference type="ARBA" id="ARBA00023136"/>
    </source>
</evidence>
<dbReference type="PANTHER" id="PTHR10811">
    <property type="entry name" value="FRINGE-RELATED"/>
    <property type="match status" value="1"/>
</dbReference>
<evidence type="ECO:0000256" key="9">
    <source>
        <dbReference type="ARBA" id="ARBA00037847"/>
    </source>
</evidence>
<keyword evidence="6" id="KW-0735">Signal-anchor</keyword>
<keyword evidence="8" id="KW-0472">Membrane</keyword>
<dbReference type="Proteomes" id="UP000054047">
    <property type="component" value="Unassembled WGS sequence"/>
</dbReference>